<keyword evidence="4" id="KW-0694">RNA-binding</keyword>
<dbReference type="SUPFAM" id="SSF52080">
    <property type="entry name" value="Ribosomal proteins L15p and L18e"/>
    <property type="match status" value="1"/>
</dbReference>
<dbReference type="InterPro" id="IPR021131">
    <property type="entry name" value="Ribosomal_uL15/eL18"/>
</dbReference>
<reference evidence="9" key="1">
    <citation type="submission" date="2017-09" db="EMBL/GenBank/DDBJ databases">
        <title>Depth-based differentiation of microbial function through sediment-hosted aquifers and enrichment of novel symbionts in the deep terrestrial subsurface.</title>
        <authorList>
            <person name="Probst A.J."/>
            <person name="Ladd B."/>
            <person name="Jarett J.K."/>
            <person name="Geller-Mcgrath D.E."/>
            <person name="Sieber C.M.K."/>
            <person name="Emerson J.B."/>
            <person name="Anantharaman K."/>
            <person name="Thomas B.C."/>
            <person name="Malmstrom R."/>
            <person name="Stieglmeier M."/>
            <person name="Klingl A."/>
            <person name="Woyke T."/>
            <person name="Ryan C.M."/>
            <person name="Banfield J.F."/>
        </authorList>
    </citation>
    <scope>NUCLEOTIDE SEQUENCE [LARGE SCALE GENOMIC DNA]</scope>
</reference>
<name>A0A2M8FEA2_9BACT</name>
<organism evidence="8 9">
    <name type="scientific">Candidatus Kaiserbacteria bacterium CG_4_9_14_0_2_um_filter_41_32</name>
    <dbReference type="NCBI Taxonomy" id="1974601"/>
    <lineage>
        <taxon>Bacteria</taxon>
        <taxon>Candidatus Kaiseribacteriota</taxon>
    </lineage>
</organism>
<dbReference type="GO" id="GO:0022625">
    <property type="term" value="C:cytosolic large ribosomal subunit"/>
    <property type="evidence" value="ECO:0007669"/>
    <property type="project" value="TreeGrafter"/>
</dbReference>
<comment type="function">
    <text evidence="4">Binds to the 23S rRNA.</text>
</comment>
<comment type="caution">
    <text evidence="8">The sequence shown here is derived from an EMBL/GenBank/DDBJ whole genome shotgun (WGS) entry which is preliminary data.</text>
</comment>
<gene>
    <name evidence="4 8" type="primary">rplO</name>
    <name evidence="8" type="ORF">CO026_02845</name>
</gene>
<dbReference type="Proteomes" id="UP000230391">
    <property type="component" value="Unassembled WGS sequence"/>
</dbReference>
<proteinExistence type="inferred from homology"/>
<evidence type="ECO:0000259" key="7">
    <source>
        <dbReference type="Pfam" id="PF00828"/>
    </source>
</evidence>
<dbReference type="HAMAP" id="MF_01341">
    <property type="entry name" value="Ribosomal_uL15"/>
    <property type="match status" value="1"/>
</dbReference>
<protein>
    <recommendedName>
        <fullName evidence="4">Large ribosomal subunit protein uL15</fullName>
    </recommendedName>
</protein>
<feature type="domain" description="Large ribosomal subunit protein uL15/eL18" evidence="7">
    <location>
        <begin position="77"/>
        <end position="148"/>
    </location>
</feature>
<feature type="compositionally biased region" description="Basic residues" evidence="6">
    <location>
        <begin position="13"/>
        <end position="27"/>
    </location>
</feature>
<dbReference type="PROSITE" id="PS00475">
    <property type="entry name" value="RIBOSOMAL_L15"/>
    <property type="match status" value="1"/>
</dbReference>
<evidence type="ECO:0000256" key="5">
    <source>
        <dbReference type="RuleBase" id="RU003888"/>
    </source>
</evidence>
<dbReference type="EMBL" id="PFRD01000100">
    <property type="protein sequence ID" value="PJC55963.1"/>
    <property type="molecule type" value="Genomic_DNA"/>
</dbReference>
<comment type="subunit">
    <text evidence="4">Part of the 50S ribosomal subunit.</text>
</comment>
<dbReference type="PANTHER" id="PTHR12934">
    <property type="entry name" value="50S RIBOSOMAL PROTEIN L15"/>
    <property type="match status" value="1"/>
</dbReference>
<feature type="region of interest" description="Disordered" evidence="6">
    <location>
        <begin position="1"/>
        <end position="47"/>
    </location>
</feature>
<keyword evidence="2 4" id="KW-0689">Ribosomal protein</keyword>
<dbReference type="InterPro" id="IPR036227">
    <property type="entry name" value="Ribosomal_uL15/eL18_sf"/>
</dbReference>
<evidence type="ECO:0000256" key="2">
    <source>
        <dbReference type="ARBA" id="ARBA00022980"/>
    </source>
</evidence>
<sequence>MQLHELVPATKAKTAKRIGRGGKRGKTSGRGGKGQTARTGNSMRPEMRDIIKKLPKLRGHGKNRARTVNEERVVAVPVNVSVIEARFEAGATVSPKTLVAMGIITAIRKRVPVVKILGTGDLTKKVKVEGCTVSKTAQAKIEKAGGSVAK</sequence>
<evidence type="ECO:0000313" key="9">
    <source>
        <dbReference type="Proteomes" id="UP000230391"/>
    </source>
</evidence>
<accession>A0A2M8FEA2</accession>
<dbReference type="Pfam" id="PF00828">
    <property type="entry name" value="Ribosomal_L27A"/>
    <property type="match status" value="1"/>
</dbReference>
<dbReference type="InterPro" id="IPR030878">
    <property type="entry name" value="Ribosomal_uL15"/>
</dbReference>
<dbReference type="NCBIfam" id="TIGR01071">
    <property type="entry name" value="rplO_bact"/>
    <property type="match status" value="1"/>
</dbReference>
<dbReference type="GO" id="GO:0006412">
    <property type="term" value="P:translation"/>
    <property type="evidence" value="ECO:0007669"/>
    <property type="project" value="UniProtKB-UniRule"/>
</dbReference>
<evidence type="ECO:0000313" key="8">
    <source>
        <dbReference type="EMBL" id="PJC55963.1"/>
    </source>
</evidence>
<dbReference type="PANTHER" id="PTHR12934:SF11">
    <property type="entry name" value="LARGE RIBOSOMAL SUBUNIT PROTEIN UL15M"/>
    <property type="match status" value="1"/>
</dbReference>
<dbReference type="InterPro" id="IPR005749">
    <property type="entry name" value="Ribosomal_uL15_bac-type"/>
</dbReference>
<evidence type="ECO:0000256" key="4">
    <source>
        <dbReference type="HAMAP-Rule" id="MF_01341"/>
    </source>
</evidence>
<dbReference type="AlphaFoldDB" id="A0A2M8FEA2"/>
<keyword evidence="4" id="KW-0699">rRNA-binding</keyword>
<dbReference type="InterPro" id="IPR001196">
    <property type="entry name" value="Ribosomal_uL15_CS"/>
</dbReference>
<comment type="similarity">
    <text evidence="1 4 5">Belongs to the universal ribosomal protein uL15 family.</text>
</comment>
<evidence type="ECO:0000256" key="6">
    <source>
        <dbReference type="SAM" id="MobiDB-lite"/>
    </source>
</evidence>
<evidence type="ECO:0000256" key="1">
    <source>
        <dbReference type="ARBA" id="ARBA00007320"/>
    </source>
</evidence>
<dbReference type="GO" id="GO:0019843">
    <property type="term" value="F:rRNA binding"/>
    <property type="evidence" value="ECO:0007669"/>
    <property type="project" value="UniProtKB-UniRule"/>
</dbReference>
<keyword evidence="3 4" id="KW-0687">Ribonucleoprotein</keyword>
<evidence type="ECO:0000256" key="3">
    <source>
        <dbReference type="ARBA" id="ARBA00023274"/>
    </source>
</evidence>
<dbReference type="GO" id="GO:0003735">
    <property type="term" value="F:structural constituent of ribosome"/>
    <property type="evidence" value="ECO:0007669"/>
    <property type="project" value="InterPro"/>
</dbReference>
<dbReference type="Gene3D" id="3.100.10.10">
    <property type="match status" value="1"/>
</dbReference>